<dbReference type="InterPro" id="IPR003734">
    <property type="entry name" value="DUF155"/>
</dbReference>
<comment type="similarity">
    <text evidence="1">Belongs to the RMD1/sif2 family.</text>
</comment>
<organism evidence="3">
    <name type="scientific">Menopon gallinae</name>
    <name type="common">poultry shaft louse</name>
    <dbReference type="NCBI Taxonomy" id="328185"/>
    <lineage>
        <taxon>Eukaryota</taxon>
        <taxon>Metazoa</taxon>
        <taxon>Ecdysozoa</taxon>
        <taxon>Arthropoda</taxon>
        <taxon>Hexapoda</taxon>
        <taxon>Insecta</taxon>
        <taxon>Pterygota</taxon>
        <taxon>Neoptera</taxon>
        <taxon>Paraneoptera</taxon>
        <taxon>Psocodea</taxon>
        <taxon>Troctomorpha</taxon>
        <taxon>Phthiraptera</taxon>
        <taxon>Amblycera</taxon>
        <taxon>Menoponidae</taxon>
        <taxon>Menopon</taxon>
    </lineage>
</organism>
<accession>A0AAW2HBU3</accession>
<reference evidence="3" key="1">
    <citation type="journal article" date="2024" name="Gigascience">
        <title>Chromosome-level genome of the poultry shaft louse Menopon gallinae provides insight into the host-switching and adaptive evolution of parasitic lice.</title>
        <authorList>
            <person name="Xu Y."/>
            <person name="Ma L."/>
            <person name="Liu S."/>
            <person name="Liang Y."/>
            <person name="Liu Q."/>
            <person name="He Z."/>
            <person name="Tian L."/>
            <person name="Duan Y."/>
            <person name="Cai W."/>
            <person name="Li H."/>
            <person name="Song F."/>
        </authorList>
    </citation>
    <scope>NUCLEOTIDE SEQUENCE</scope>
    <source>
        <strain evidence="3">Cailab_2023a</strain>
    </source>
</reference>
<dbReference type="EMBL" id="JARGDH010000005">
    <property type="protein sequence ID" value="KAL0267287.1"/>
    <property type="molecule type" value="Genomic_DNA"/>
</dbReference>
<dbReference type="Pfam" id="PF02582">
    <property type="entry name" value="DUF155"/>
    <property type="match status" value="1"/>
</dbReference>
<proteinExistence type="inferred from homology"/>
<evidence type="ECO:0000313" key="3">
    <source>
        <dbReference type="EMBL" id="KAL0267287.1"/>
    </source>
</evidence>
<evidence type="ECO:0000256" key="1">
    <source>
        <dbReference type="ARBA" id="ARBA00008306"/>
    </source>
</evidence>
<dbReference type="GO" id="GO:0005739">
    <property type="term" value="C:mitochondrion"/>
    <property type="evidence" value="ECO:0007669"/>
    <property type="project" value="UniProtKB-ARBA"/>
</dbReference>
<protein>
    <recommendedName>
        <fullName evidence="2">DUF155 domain-containing protein</fullName>
    </recommendedName>
</protein>
<comment type="caution">
    <text evidence="3">The sequence shown here is derived from an EMBL/GenBank/DDBJ whole genome shotgun (WGS) entry which is preliminary data.</text>
</comment>
<gene>
    <name evidence="3" type="ORF">PYX00_009602</name>
</gene>
<feature type="domain" description="DUF155" evidence="2">
    <location>
        <begin position="133"/>
        <end position="282"/>
    </location>
</feature>
<name>A0AAW2HBU3_9NEOP</name>
<dbReference type="PANTHER" id="PTHR16255">
    <property type="entry name" value="REQUIRED FOR MEIOTIC NUCLEAR DIVISION PROTEIN 1 HOMOLOG"/>
    <property type="match status" value="1"/>
</dbReference>
<dbReference type="InterPro" id="IPR051624">
    <property type="entry name" value="RMD1/Sad1-interacting"/>
</dbReference>
<dbReference type="PANTHER" id="PTHR16255:SF1">
    <property type="entry name" value="REQUIRED FOR MEIOTIC NUCLEAR DIVISION PROTEIN 1 HOMOLOG"/>
    <property type="match status" value="1"/>
</dbReference>
<dbReference type="AlphaFoldDB" id="A0AAW2HBU3"/>
<sequence length="288" mass="33005">MNLCLKICFGVSQRKCLTTCVKYVMPVMSDFLRFDNRRELHGLIRKYTTSDLTSTSQLRKKPFKKKSIILKDSEALRVSAFTTAEEFNIENLKNNLRNSMKYKLTEFNSEFGDTDSVVHIVPTDSGCLESKDVFLFREGSVVLWNLNEDEILHLLQFLKNFHKDSFSDEIVKNEQESMLYVKSSELSKTILTGGKIILAEGENEILDKFAVSNAMALSVHLGAYESLLSEYIDSMFFVTEDLKSGRTIKMNQKEVLRKMGHLFALRHVINLSSDLLDTPDFYFGVGRN</sequence>
<dbReference type="GO" id="GO:0070131">
    <property type="term" value="P:positive regulation of mitochondrial translation"/>
    <property type="evidence" value="ECO:0007669"/>
    <property type="project" value="TreeGrafter"/>
</dbReference>
<evidence type="ECO:0000259" key="2">
    <source>
        <dbReference type="Pfam" id="PF02582"/>
    </source>
</evidence>